<dbReference type="SUPFAM" id="SSF55826">
    <property type="entry name" value="YbaK/ProRS associated domain"/>
    <property type="match status" value="1"/>
</dbReference>
<gene>
    <name evidence="3" type="ORF">GCM10010238_18880</name>
</gene>
<dbReference type="PANTHER" id="PTHR30411:SF1">
    <property type="entry name" value="CYTOPLASMIC PROTEIN"/>
    <property type="match status" value="1"/>
</dbReference>
<evidence type="ECO:0000256" key="1">
    <source>
        <dbReference type="SAM" id="MobiDB-lite"/>
    </source>
</evidence>
<reference evidence="3" key="2">
    <citation type="submission" date="2020-09" db="EMBL/GenBank/DDBJ databases">
        <authorList>
            <person name="Sun Q."/>
            <person name="Ohkuma M."/>
        </authorList>
    </citation>
    <scope>NUCLEOTIDE SEQUENCE</scope>
    <source>
        <strain evidence="3">JCM 4234</strain>
    </source>
</reference>
<proteinExistence type="predicted"/>
<dbReference type="EMBL" id="BMSL01000003">
    <property type="protein sequence ID" value="GGS30086.1"/>
    <property type="molecule type" value="Genomic_DNA"/>
</dbReference>
<evidence type="ECO:0000259" key="2">
    <source>
        <dbReference type="Pfam" id="PF04073"/>
    </source>
</evidence>
<feature type="region of interest" description="Disordered" evidence="1">
    <location>
        <begin position="1"/>
        <end position="42"/>
    </location>
</feature>
<comment type="caution">
    <text evidence="3">The sequence shown here is derived from an EMBL/GenBank/DDBJ whole genome shotgun (WGS) entry which is preliminary data.</text>
</comment>
<dbReference type="CDD" id="cd04333">
    <property type="entry name" value="ProX_deacylase"/>
    <property type="match status" value="1"/>
</dbReference>
<accession>A0A918LBZ0</accession>
<dbReference type="Gene3D" id="3.90.960.10">
    <property type="entry name" value="YbaK/aminoacyl-tRNA synthetase-associated domain"/>
    <property type="match status" value="1"/>
</dbReference>
<reference evidence="3" key="1">
    <citation type="journal article" date="2014" name="Int. J. Syst. Evol. Microbiol.">
        <title>Complete genome sequence of Corynebacterium casei LMG S-19264T (=DSM 44701T), isolated from a smear-ripened cheese.</title>
        <authorList>
            <consortium name="US DOE Joint Genome Institute (JGI-PGF)"/>
            <person name="Walter F."/>
            <person name="Albersmeier A."/>
            <person name="Kalinowski J."/>
            <person name="Ruckert C."/>
        </authorList>
    </citation>
    <scope>NUCLEOTIDE SEQUENCE</scope>
    <source>
        <strain evidence="3">JCM 4234</strain>
    </source>
</reference>
<dbReference type="GO" id="GO:0002161">
    <property type="term" value="F:aminoacyl-tRNA deacylase activity"/>
    <property type="evidence" value="ECO:0007669"/>
    <property type="project" value="InterPro"/>
</dbReference>
<name>A0A918LBZ0_STRGD</name>
<protein>
    <submittedName>
        <fullName evidence="3">Aminoacyl-tRNA deacylase</fullName>
    </submittedName>
</protein>
<keyword evidence="4" id="KW-1185">Reference proteome</keyword>
<evidence type="ECO:0000313" key="3">
    <source>
        <dbReference type="EMBL" id="GGS30086.1"/>
    </source>
</evidence>
<sequence>MTVGAARFPQRREAGGPESPREPGRPPRPRPATVPPMTTTAHPRFAEALTTLGLDDLTGRIRRFPDATRTAAEAAAAVGCELSQICKSLIFAADGVPVLVLMDGASRVDVDRVREELGARKVTRAKADVVRETTGYAIGGVPPFGHRTRTRVLADRSLLAHDVVWAAAGTPYTVFPMAPKDLVTHAGATLVDVREQPSA</sequence>
<dbReference type="InterPro" id="IPR036754">
    <property type="entry name" value="YbaK/aa-tRNA-synt-asso_dom_sf"/>
</dbReference>
<dbReference type="InterPro" id="IPR007214">
    <property type="entry name" value="YbaK/aa-tRNA-synth-assoc-dom"/>
</dbReference>
<dbReference type="Proteomes" id="UP000653493">
    <property type="component" value="Unassembled WGS sequence"/>
</dbReference>
<dbReference type="Pfam" id="PF04073">
    <property type="entry name" value="tRNA_edit"/>
    <property type="match status" value="1"/>
</dbReference>
<feature type="domain" description="YbaK/aminoacyl-tRNA synthetase-associated" evidence="2">
    <location>
        <begin position="67"/>
        <end position="183"/>
    </location>
</feature>
<evidence type="ECO:0000313" key="4">
    <source>
        <dbReference type="Proteomes" id="UP000653493"/>
    </source>
</evidence>
<organism evidence="3 4">
    <name type="scientific">Streptomyces griseoviridis</name>
    <dbReference type="NCBI Taxonomy" id="45398"/>
    <lineage>
        <taxon>Bacteria</taxon>
        <taxon>Bacillati</taxon>
        <taxon>Actinomycetota</taxon>
        <taxon>Actinomycetes</taxon>
        <taxon>Kitasatosporales</taxon>
        <taxon>Streptomycetaceae</taxon>
        <taxon>Streptomyces</taxon>
    </lineage>
</organism>
<dbReference type="AlphaFoldDB" id="A0A918LBZ0"/>
<feature type="compositionally biased region" description="Basic and acidic residues" evidence="1">
    <location>
        <begin position="10"/>
        <end position="25"/>
    </location>
</feature>
<dbReference type="PANTHER" id="PTHR30411">
    <property type="entry name" value="CYTOPLASMIC PROTEIN"/>
    <property type="match status" value="1"/>
</dbReference>